<feature type="transmembrane region" description="Helical" evidence="2">
    <location>
        <begin position="353"/>
        <end position="374"/>
    </location>
</feature>
<feature type="transmembrane region" description="Helical" evidence="2">
    <location>
        <begin position="442"/>
        <end position="467"/>
    </location>
</feature>
<evidence type="ECO:0000259" key="4">
    <source>
        <dbReference type="Pfam" id="PF02129"/>
    </source>
</evidence>
<dbReference type="InterPro" id="IPR050261">
    <property type="entry name" value="FrsA_esterase"/>
</dbReference>
<feature type="chain" id="PRO_5047445762" evidence="3">
    <location>
        <begin position="29"/>
        <end position="611"/>
    </location>
</feature>
<protein>
    <submittedName>
        <fullName evidence="5">Acetylxylan esterase</fullName>
    </submittedName>
</protein>
<comment type="caution">
    <text evidence="5">The sequence shown here is derived from an EMBL/GenBank/DDBJ whole genome shotgun (WGS) entry which is preliminary data.</text>
</comment>
<keyword evidence="2" id="KW-0472">Membrane</keyword>
<sequence length="611" mass="66692">MRTTFLKRNPFWLALSLVLMLVSAIVSSAVQTNLGSVAVKDMRWETPSGQRISALLFTPDGATADAPAPAIVVSHGWWNNREMQSANYVELARRGYVVVSIDMYGHGNSSPLRNDQLQLGGTGMYDVVKLVADLPYVNPDQVGVSGHSNGARAANFSVALDNEADEPLIDAVFLVDNDPVYRDDEGGYTDIYGTRDVGVSAAQYDEFFFRSYSPEGAALTPPREYISTPNAQSFLNFGIDPAEGEQREAGEFYSQSGADRIIYTPAESHPWGTISQTTVASQIEFWEQVFPAPNAMDAGAQVWQIKETATAIGLIGFGIFLVAFPRALLRTRAFAGLQLTEPPRVAATNRTGLLWFWGGLAVSALFSGWSYVWLSQQSFMAGIAFNAVPTIFTQGAVFFIATWAAINGIAGLIIMTVFYLAFGKKNGVDLRAGGVLPGWRKLLQGIGLGAVVVAAAFGIVFVLDYFFKTDFRFWVVAVKAFEADKLWIALLYIPFFLVYFMANSVAINCFNRFTLRGREWLNTLVLALANAIAPIVLVIAQYATFFISGETIPGFGGIFSIWLFPVIVILSVSAVISRKIYRETGNPYIGGFINAAVVTLISVSNTLTVTY</sequence>
<dbReference type="Gene3D" id="3.40.50.1820">
    <property type="entry name" value="alpha/beta hydrolase"/>
    <property type="match status" value="1"/>
</dbReference>
<feature type="signal peptide" evidence="3">
    <location>
        <begin position="1"/>
        <end position="28"/>
    </location>
</feature>
<name>A0ABR8S1N6_9MICO</name>
<dbReference type="PANTHER" id="PTHR22946">
    <property type="entry name" value="DIENELACTONE HYDROLASE DOMAIN-CONTAINING PROTEIN-RELATED"/>
    <property type="match status" value="1"/>
</dbReference>
<proteinExistence type="inferred from homology"/>
<feature type="transmembrane region" description="Helical" evidence="2">
    <location>
        <begin position="555"/>
        <end position="576"/>
    </location>
</feature>
<feature type="transmembrane region" description="Helical" evidence="2">
    <location>
        <begin position="588"/>
        <end position="607"/>
    </location>
</feature>
<evidence type="ECO:0000256" key="1">
    <source>
        <dbReference type="ARBA" id="ARBA00008645"/>
    </source>
</evidence>
<dbReference type="InterPro" id="IPR029058">
    <property type="entry name" value="AB_hydrolase_fold"/>
</dbReference>
<feature type="transmembrane region" description="Helical" evidence="2">
    <location>
        <begin position="487"/>
        <end position="508"/>
    </location>
</feature>
<feature type="transmembrane region" description="Helical" evidence="2">
    <location>
        <begin position="311"/>
        <end position="329"/>
    </location>
</feature>
<dbReference type="SUPFAM" id="SSF53474">
    <property type="entry name" value="alpha/beta-Hydrolases"/>
    <property type="match status" value="1"/>
</dbReference>
<reference evidence="5 6" key="1">
    <citation type="submission" date="2020-08" db="EMBL/GenBank/DDBJ databases">
        <title>A Genomic Blueprint of the Chicken Gut Microbiome.</title>
        <authorList>
            <person name="Gilroy R."/>
            <person name="Ravi A."/>
            <person name="Getino M."/>
            <person name="Pursley I."/>
            <person name="Horton D.L."/>
            <person name="Alikhan N.-F."/>
            <person name="Baker D."/>
            <person name="Gharbi K."/>
            <person name="Hall N."/>
            <person name="Watson M."/>
            <person name="Adriaenssens E.M."/>
            <person name="Foster-Nyarko E."/>
            <person name="Jarju S."/>
            <person name="Secka A."/>
            <person name="Antonio M."/>
            <person name="Oren A."/>
            <person name="Chaudhuri R."/>
            <person name="La Ragione R.M."/>
            <person name="Hildebrand F."/>
            <person name="Pallen M.J."/>
        </authorList>
    </citation>
    <scope>NUCLEOTIDE SEQUENCE [LARGE SCALE GENOMIC DNA]</scope>
    <source>
        <strain evidence="5 6">Sa4CUA7</strain>
    </source>
</reference>
<dbReference type="PANTHER" id="PTHR22946:SF0">
    <property type="entry name" value="DIENELACTONE HYDROLASE DOMAIN-CONTAINING PROTEIN"/>
    <property type="match status" value="1"/>
</dbReference>
<accession>A0ABR8S1N6</accession>
<keyword evidence="2" id="KW-0812">Transmembrane</keyword>
<dbReference type="InterPro" id="IPR000383">
    <property type="entry name" value="Xaa-Pro-like_dom"/>
</dbReference>
<evidence type="ECO:0000313" key="5">
    <source>
        <dbReference type="EMBL" id="MBD7957385.1"/>
    </source>
</evidence>
<dbReference type="Pfam" id="PF02129">
    <property type="entry name" value="Peptidase_S15"/>
    <property type="match status" value="1"/>
</dbReference>
<feature type="transmembrane region" description="Helical" evidence="2">
    <location>
        <begin position="520"/>
        <end position="543"/>
    </location>
</feature>
<feature type="transmembrane region" description="Helical" evidence="2">
    <location>
        <begin position="394"/>
        <end position="422"/>
    </location>
</feature>
<dbReference type="EMBL" id="JACSQP010000004">
    <property type="protein sequence ID" value="MBD7957385.1"/>
    <property type="molecule type" value="Genomic_DNA"/>
</dbReference>
<evidence type="ECO:0000313" key="6">
    <source>
        <dbReference type="Proteomes" id="UP000648352"/>
    </source>
</evidence>
<keyword evidence="3" id="KW-0732">Signal</keyword>
<organism evidence="5 6">
    <name type="scientific">Microbacterium pullorum</name>
    <dbReference type="NCBI Taxonomy" id="2762236"/>
    <lineage>
        <taxon>Bacteria</taxon>
        <taxon>Bacillati</taxon>
        <taxon>Actinomycetota</taxon>
        <taxon>Actinomycetes</taxon>
        <taxon>Micrococcales</taxon>
        <taxon>Microbacteriaceae</taxon>
        <taxon>Microbacterium</taxon>
    </lineage>
</organism>
<keyword evidence="6" id="KW-1185">Reference proteome</keyword>
<dbReference type="RefSeq" id="WP_191718593.1">
    <property type="nucleotide sequence ID" value="NZ_JACSQP010000004.1"/>
</dbReference>
<gene>
    <name evidence="5" type="ORF">H9651_07020</name>
</gene>
<evidence type="ECO:0000256" key="2">
    <source>
        <dbReference type="SAM" id="Phobius"/>
    </source>
</evidence>
<feature type="domain" description="Xaa-Pro dipeptidyl-peptidase-like" evidence="4">
    <location>
        <begin position="49"/>
        <end position="154"/>
    </location>
</feature>
<evidence type="ECO:0000256" key="3">
    <source>
        <dbReference type="SAM" id="SignalP"/>
    </source>
</evidence>
<dbReference type="Proteomes" id="UP000648352">
    <property type="component" value="Unassembled WGS sequence"/>
</dbReference>
<comment type="similarity">
    <text evidence="1">Belongs to the AB hydrolase superfamily.</text>
</comment>
<keyword evidence="2" id="KW-1133">Transmembrane helix</keyword>